<evidence type="ECO:0000256" key="4">
    <source>
        <dbReference type="ARBA" id="ARBA00022692"/>
    </source>
</evidence>
<dbReference type="Pfam" id="PF00153">
    <property type="entry name" value="Mito_carr"/>
    <property type="match status" value="3"/>
</dbReference>
<name>A0AAD2G9H3_9STRA</name>
<dbReference type="AlphaFoldDB" id="A0AAD2G9H3"/>
<dbReference type="Proteomes" id="UP001295423">
    <property type="component" value="Unassembled WGS sequence"/>
</dbReference>
<reference evidence="12" key="1">
    <citation type="submission" date="2023-08" db="EMBL/GenBank/DDBJ databases">
        <authorList>
            <person name="Audoor S."/>
            <person name="Bilcke G."/>
        </authorList>
    </citation>
    <scope>NUCLEOTIDE SEQUENCE</scope>
</reference>
<dbReference type="PROSITE" id="PS50920">
    <property type="entry name" value="SOLCAR"/>
    <property type="match status" value="3"/>
</dbReference>
<dbReference type="GO" id="GO:0031966">
    <property type="term" value="C:mitochondrial membrane"/>
    <property type="evidence" value="ECO:0007669"/>
    <property type="project" value="UniProtKB-SubCell"/>
</dbReference>
<keyword evidence="3 10" id="KW-0813">Transport</keyword>
<keyword evidence="13" id="KW-1185">Reference proteome</keyword>
<accession>A0AAD2G9H3</accession>
<gene>
    <name evidence="12" type="ORF">CYCCA115_LOCUS21887</name>
</gene>
<evidence type="ECO:0000256" key="6">
    <source>
        <dbReference type="ARBA" id="ARBA00022989"/>
    </source>
</evidence>
<comment type="subcellular location">
    <subcellularLocation>
        <location evidence="1">Mitochondrion membrane</location>
        <topology evidence="1">Multi-pass membrane protein</topology>
    </subcellularLocation>
</comment>
<dbReference type="Gene3D" id="1.50.40.10">
    <property type="entry name" value="Mitochondrial carrier domain"/>
    <property type="match status" value="1"/>
</dbReference>
<dbReference type="InterPro" id="IPR018108">
    <property type="entry name" value="MCP_transmembrane"/>
</dbReference>
<evidence type="ECO:0000256" key="8">
    <source>
        <dbReference type="ARBA" id="ARBA00023136"/>
    </source>
</evidence>
<feature type="repeat" description="Solcar" evidence="9">
    <location>
        <begin position="194"/>
        <end position="279"/>
    </location>
</feature>
<feature type="transmembrane region" description="Helical" evidence="11">
    <location>
        <begin position="13"/>
        <end position="33"/>
    </location>
</feature>
<evidence type="ECO:0000256" key="5">
    <source>
        <dbReference type="ARBA" id="ARBA00022737"/>
    </source>
</evidence>
<dbReference type="GO" id="GO:0022857">
    <property type="term" value="F:transmembrane transporter activity"/>
    <property type="evidence" value="ECO:0007669"/>
    <property type="project" value="TreeGrafter"/>
</dbReference>
<keyword evidence="5" id="KW-0677">Repeat</keyword>
<evidence type="ECO:0000256" key="7">
    <source>
        <dbReference type="ARBA" id="ARBA00023128"/>
    </source>
</evidence>
<evidence type="ECO:0000313" key="12">
    <source>
        <dbReference type="EMBL" id="CAJ1966304.1"/>
    </source>
</evidence>
<comment type="similarity">
    <text evidence="2 10">Belongs to the mitochondrial carrier (TC 2.A.29) family.</text>
</comment>
<keyword evidence="4 9" id="KW-0812">Transmembrane</keyword>
<proteinExistence type="inferred from homology"/>
<dbReference type="InterPro" id="IPR023395">
    <property type="entry name" value="MCP_dom_sf"/>
</dbReference>
<comment type="caution">
    <text evidence="12">The sequence shown here is derived from an EMBL/GenBank/DDBJ whole genome shotgun (WGS) entry which is preliminary data.</text>
</comment>
<protein>
    <recommendedName>
        <fullName evidence="14">Mitochondrial carrier protein</fullName>
    </recommendedName>
</protein>
<evidence type="ECO:0000256" key="3">
    <source>
        <dbReference type="ARBA" id="ARBA00022448"/>
    </source>
</evidence>
<evidence type="ECO:0000313" key="13">
    <source>
        <dbReference type="Proteomes" id="UP001295423"/>
    </source>
</evidence>
<evidence type="ECO:0000256" key="9">
    <source>
        <dbReference type="PROSITE-ProRule" id="PRU00282"/>
    </source>
</evidence>
<sequence>MKSWEELRLREEALGGLCAGVVGTIIGFPLDLVKTRMQTGTTKQTTIFSVGQSIVKEEGIRALYKGLWPPLISLSILNTVTFAQYSMWREFYNANPGWDQRNFFAGISCAPVSGVVSTVENLVKTQMQLDNITTKQYRSSFSCVKTLIQSHGVGIIYTGHMINTVREATFLGSYFFVYEGLREGLVRSSAFANHVQVAIPIAGGLSGAFSWFLSFPLDCVRAGVQGQRLPPQLGARQVLVSLLRERGVWSLYSGASASIARAFLVSGSRFSAYEGALWMLRGGRNYERHHD</sequence>
<dbReference type="PANTHER" id="PTHR45624">
    <property type="entry name" value="MITOCHONDRIAL BASIC AMINO ACIDS TRANSPORTER-RELATED"/>
    <property type="match status" value="1"/>
</dbReference>
<dbReference type="SUPFAM" id="SSF103506">
    <property type="entry name" value="Mitochondrial carrier"/>
    <property type="match status" value="1"/>
</dbReference>
<evidence type="ECO:0000256" key="11">
    <source>
        <dbReference type="SAM" id="Phobius"/>
    </source>
</evidence>
<evidence type="ECO:0000256" key="10">
    <source>
        <dbReference type="RuleBase" id="RU000488"/>
    </source>
</evidence>
<dbReference type="PANTHER" id="PTHR45624:SF10">
    <property type="entry name" value="SLC (SOLUTE CARRIER) HOMOLOG"/>
    <property type="match status" value="1"/>
</dbReference>
<dbReference type="EMBL" id="CAKOGP040002269">
    <property type="protein sequence ID" value="CAJ1966304.1"/>
    <property type="molecule type" value="Genomic_DNA"/>
</dbReference>
<keyword evidence="6 11" id="KW-1133">Transmembrane helix</keyword>
<keyword evidence="7" id="KW-0496">Mitochondrion</keyword>
<evidence type="ECO:0000256" key="2">
    <source>
        <dbReference type="ARBA" id="ARBA00006375"/>
    </source>
</evidence>
<organism evidence="12 13">
    <name type="scientific">Cylindrotheca closterium</name>
    <dbReference type="NCBI Taxonomy" id="2856"/>
    <lineage>
        <taxon>Eukaryota</taxon>
        <taxon>Sar</taxon>
        <taxon>Stramenopiles</taxon>
        <taxon>Ochrophyta</taxon>
        <taxon>Bacillariophyta</taxon>
        <taxon>Bacillariophyceae</taxon>
        <taxon>Bacillariophycidae</taxon>
        <taxon>Bacillariales</taxon>
        <taxon>Bacillariaceae</taxon>
        <taxon>Cylindrotheca</taxon>
    </lineage>
</organism>
<keyword evidence="8 9" id="KW-0472">Membrane</keyword>
<feature type="repeat" description="Solcar" evidence="9">
    <location>
        <begin position="101"/>
        <end position="184"/>
    </location>
</feature>
<evidence type="ECO:0000256" key="1">
    <source>
        <dbReference type="ARBA" id="ARBA00004225"/>
    </source>
</evidence>
<evidence type="ECO:0008006" key="14">
    <source>
        <dbReference type="Google" id="ProtNLM"/>
    </source>
</evidence>
<feature type="repeat" description="Solcar" evidence="9">
    <location>
        <begin position="7"/>
        <end position="91"/>
    </location>
</feature>
<dbReference type="InterPro" id="IPR050567">
    <property type="entry name" value="Mitochondrial_Carrier"/>
</dbReference>